<keyword evidence="3" id="KW-1185">Reference proteome</keyword>
<comment type="caution">
    <text evidence="2">The sequence shown here is derived from an EMBL/GenBank/DDBJ whole genome shotgun (WGS) entry which is preliminary data.</text>
</comment>
<organism evidence="2 3">
    <name type="scientific">Mameliella alba</name>
    <dbReference type="NCBI Taxonomy" id="561184"/>
    <lineage>
        <taxon>Bacteria</taxon>
        <taxon>Pseudomonadati</taxon>
        <taxon>Pseudomonadota</taxon>
        <taxon>Alphaproteobacteria</taxon>
        <taxon>Rhodobacterales</taxon>
        <taxon>Roseobacteraceae</taxon>
        <taxon>Mameliella</taxon>
    </lineage>
</organism>
<proteinExistence type="predicted"/>
<evidence type="ECO:0000313" key="3">
    <source>
        <dbReference type="Proteomes" id="UP000030960"/>
    </source>
</evidence>
<dbReference type="RefSeq" id="WP_139022693.1">
    <property type="nucleotide sequence ID" value="NZ_JSUQ01000020.1"/>
</dbReference>
<name>A0A0B3S333_9RHOB</name>
<gene>
    <name evidence="2" type="ORF">OA50_04467</name>
</gene>
<feature type="region of interest" description="Disordered" evidence="1">
    <location>
        <begin position="140"/>
        <end position="210"/>
    </location>
</feature>
<dbReference type="EMBL" id="JSUQ01000020">
    <property type="protein sequence ID" value="KHQ51096.1"/>
    <property type="molecule type" value="Genomic_DNA"/>
</dbReference>
<protein>
    <submittedName>
        <fullName evidence="2">Uncharacterized protein</fullName>
    </submittedName>
</protein>
<feature type="region of interest" description="Disordered" evidence="1">
    <location>
        <begin position="1"/>
        <end position="21"/>
    </location>
</feature>
<sequence>MKGILGNRAAGTAPKTTPREVLDNGSVFGRGLFTRGEGGILPARGSDEQLALVKAAVQAATRSSAGSGSPLLAFLSPMLGGAALTRAAGLSGMGGDAALGEYQAATGVPDEAMDLLRLLENPNMPDAAKKDIARRFGLIVDPPKRGSRRGGAARPQRSDAKPETPKEAETRLFGTDGAGPDVTSAAPLAPPIPGYGPEIEEALKRNLPNG</sequence>
<dbReference type="Proteomes" id="UP000030960">
    <property type="component" value="Unassembled WGS sequence"/>
</dbReference>
<evidence type="ECO:0000313" key="2">
    <source>
        <dbReference type="EMBL" id="KHQ51096.1"/>
    </source>
</evidence>
<feature type="compositionally biased region" description="Basic and acidic residues" evidence="1">
    <location>
        <begin position="156"/>
        <end position="170"/>
    </location>
</feature>
<evidence type="ECO:0000256" key="1">
    <source>
        <dbReference type="SAM" id="MobiDB-lite"/>
    </source>
</evidence>
<accession>A0A0B3S333</accession>
<dbReference type="AlphaFoldDB" id="A0A0B3S333"/>
<reference evidence="2 3" key="1">
    <citation type="submission" date="2014-10" db="EMBL/GenBank/DDBJ databases">
        <title>Genome sequence of Ponticoccus sp. strain UMTAT08 isolated from clonal culture of toxic dinoflagellate Alexandrium tamiyavanichii.</title>
        <authorList>
            <person name="Gan H.Y."/>
            <person name="Muhd D.-D."/>
            <person name="Mohd Noor M.E."/>
            <person name="Yeong Y.S."/>
            <person name="Usup G."/>
        </authorList>
    </citation>
    <scope>NUCLEOTIDE SEQUENCE [LARGE SCALE GENOMIC DNA]</scope>
    <source>
        <strain evidence="2 3">UMTAT08</strain>
    </source>
</reference>